<feature type="region of interest" description="Disordered" evidence="1">
    <location>
        <begin position="89"/>
        <end position="110"/>
    </location>
</feature>
<dbReference type="Proteomes" id="UP000078559">
    <property type="component" value="Chromosome 1"/>
</dbReference>
<accession>A0A194VNG8</accession>
<keyword evidence="3" id="KW-1185">Reference proteome</keyword>
<dbReference type="AlphaFoldDB" id="A0A194VNG8"/>
<evidence type="ECO:0000313" key="2">
    <source>
        <dbReference type="EMBL" id="KUI65513.1"/>
    </source>
</evidence>
<sequence>MPGSTSSSSSGNSAAKQSRWSPSSSEDGGTINGLQARLHRGRNRMKRFWSRKLRGKDPYWTEYKRRRDDFAGFVVTRYHTAEPAVVAAAPAAPSAAPPAAPTAVVSPRPRIRRCRRHDNLHQVYVAEEMSRQLEDR</sequence>
<evidence type="ECO:0000256" key="1">
    <source>
        <dbReference type="SAM" id="MobiDB-lite"/>
    </source>
</evidence>
<feature type="compositionally biased region" description="Low complexity" evidence="1">
    <location>
        <begin position="1"/>
        <end position="13"/>
    </location>
</feature>
<name>A0A194VNG8_CYTMA</name>
<reference evidence="2" key="1">
    <citation type="submission" date="2014-12" db="EMBL/GenBank/DDBJ databases">
        <title>Genome Sequence of Valsa Canker Pathogens Uncovers a Specific Adaption of Colonization on Woody Bark.</title>
        <authorList>
            <person name="Yin Z."/>
            <person name="Liu H."/>
            <person name="Gao X."/>
            <person name="Li Z."/>
            <person name="Song N."/>
            <person name="Ke X."/>
            <person name="Dai Q."/>
            <person name="Wu Y."/>
            <person name="Sun Y."/>
            <person name="Xu J.-R."/>
            <person name="Kang Z.K."/>
            <person name="Wang L."/>
            <person name="Huang L."/>
        </authorList>
    </citation>
    <scope>NUCLEOTIDE SEQUENCE [LARGE SCALE GENOMIC DNA]</scope>
    <source>
        <strain evidence="2">03-8</strain>
    </source>
</reference>
<organism evidence="2 3">
    <name type="scientific">Cytospora mali</name>
    <name type="common">Apple Valsa canker fungus</name>
    <name type="synonym">Valsa mali</name>
    <dbReference type="NCBI Taxonomy" id="578113"/>
    <lineage>
        <taxon>Eukaryota</taxon>
        <taxon>Fungi</taxon>
        <taxon>Dikarya</taxon>
        <taxon>Ascomycota</taxon>
        <taxon>Pezizomycotina</taxon>
        <taxon>Sordariomycetes</taxon>
        <taxon>Sordariomycetidae</taxon>
        <taxon>Diaporthales</taxon>
        <taxon>Cytosporaceae</taxon>
        <taxon>Cytospora</taxon>
    </lineage>
</organism>
<evidence type="ECO:0000313" key="3">
    <source>
        <dbReference type="Proteomes" id="UP000078559"/>
    </source>
</evidence>
<protein>
    <submittedName>
        <fullName evidence="2">Uncharacterized protein</fullName>
    </submittedName>
</protein>
<dbReference type="EMBL" id="CM003098">
    <property type="protein sequence ID" value="KUI65513.1"/>
    <property type="molecule type" value="Genomic_DNA"/>
</dbReference>
<proteinExistence type="predicted"/>
<gene>
    <name evidence="2" type="ORF">VM1G_00321</name>
</gene>
<feature type="compositionally biased region" description="Polar residues" evidence="1">
    <location>
        <begin position="14"/>
        <end position="27"/>
    </location>
</feature>
<dbReference type="OrthoDB" id="10495110at2759"/>
<feature type="region of interest" description="Disordered" evidence="1">
    <location>
        <begin position="1"/>
        <end position="39"/>
    </location>
</feature>